<keyword evidence="3" id="KW-0238">DNA-binding</keyword>
<organism evidence="7 8">
    <name type="scientific">Paenibacillus chitinolyticus</name>
    <dbReference type="NCBI Taxonomy" id="79263"/>
    <lineage>
        <taxon>Bacteria</taxon>
        <taxon>Bacillati</taxon>
        <taxon>Bacillota</taxon>
        <taxon>Bacilli</taxon>
        <taxon>Bacillales</taxon>
        <taxon>Paenibacillaceae</taxon>
        <taxon>Paenibacillus</taxon>
    </lineage>
</organism>
<sequence>MPFNLKTIIDYFFISLFNRLNSYDSNIRRKREIEVEGKKPSIKDVAKKAEVSTATVSNVMNASRFVKEETKLKVLKAMEELNYRPSTVAKSLKGKDTKIIGLIIPIRQNDTSADFFISLANGIESVLNTKGYRLVISNSHENINNELEQIDMYNTQFTDYMDGLIIAPTSQNGKNVNELSYLQYPVVYVDRKPSVQNKVDTIYTNNYQITYEAIQLMVQKGRKRIAFISGPIDVSSTIERFQAYKDVLKDNQVPFDEKITYVGESLFESGYELTQKVLDQEIDGLVIVNNTMSMGAYKSFKEKKVSVPKQISFLSYDDFQWMSLTEPPITTIKQPAFEMGQAAAALMLEKLENLSKDPVEICIDSTLVIRGSL</sequence>
<dbReference type="PROSITE" id="PS50932">
    <property type="entry name" value="HTH_LACI_2"/>
    <property type="match status" value="1"/>
</dbReference>
<proteinExistence type="predicted"/>
<dbReference type="CDD" id="cd06267">
    <property type="entry name" value="PBP1_LacI_sugar_binding-like"/>
    <property type="match status" value="1"/>
</dbReference>
<evidence type="ECO:0000259" key="5">
    <source>
        <dbReference type="PROSITE" id="PS50932"/>
    </source>
</evidence>
<dbReference type="GO" id="GO:0003700">
    <property type="term" value="F:DNA-binding transcription factor activity"/>
    <property type="evidence" value="ECO:0007669"/>
    <property type="project" value="TreeGrafter"/>
</dbReference>
<evidence type="ECO:0000313" key="6">
    <source>
        <dbReference type="EMBL" id="MCY9596163.1"/>
    </source>
</evidence>
<dbReference type="Proteomes" id="UP001527202">
    <property type="component" value="Unassembled WGS sequence"/>
</dbReference>
<dbReference type="Pfam" id="PF13377">
    <property type="entry name" value="Peripla_BP_3"/>
    <property type="match status" value="1"/>
</dbReference>
<reference evidence="6 9" key="2">
    <citation type="submission" date="2022-05" db="EMBL/GenBank/DDBJ databases">
        <title>Genome Sequencing of Bee-Associated Microbes.</title>
        <authorList>
            <person name="Dunlap C."/>
        </authorList>
    </citation>
    <scope>NUCLEOTIDE SEQUENCE [LARGE SCALE GENOMIC DNA]</scope>
    <source>
        <strain evidence="6 9">NRRL B-23120</strain>
    </source>
</reference>
<dbReference type="PANTHER" id="PTHR30146:SF148">
    <property type="entry name" value="HTH-TYPE TRANSCRIPTIONAL REPRESSOR PURR-RELATED"/>
    <property type="match status" value="1"/>
</dbReference>
<dbReference type="InterPro" id="IPR046335">
    <property type="entry name" value="LacI/GalR-like_sensor"/>
</dbReference>
<dbReference type="SUPFAM" id="SSF47413">
    <property type="entry name" value="lambda repressor-like DNA-binding domains"/>
    <property type="match status" value="1"/>
</dbReference>
<dbReference type="OrthoDB" id="9796186at2"/>
<dbReference type="Gene3D" id="3.40.50.2300">
    <property type="match status" value="2"/>
</dbReference>
<dbReference type="SMART" id="SM00354">
    <property type="entry name" value="HTH_LACI"/>
    <property type="match status" value="1"/>
</dbReference>
<reference evidence="7 8" key="1">
    <citation type="submission" date="2018-01" db="EMBL/GenBank/DDBJ databases">
        <title>The whole genome sequencing and assembly of Paenibacillus chitinolyticus KCCM 41400 strain.</title>
        <authorList>
            <person name="Kim J.-Y."/>
            <person name="Park M.-K."/>
            <person name="Lee Y.-J."/>
            <person name="Yi H."/>
            <person name="Bahn Y.-S."/>
            <person name="Kim J.F."/>
            <person name="Lee D.-W."/>
        </authorList>
    </citation>
    <scope>NUCLEOTIDE SEQUENCE [LARGE SCALE GENOMIC DNA]</scope>
    <source>
        <strain evidence="7 8">KCCM 41400</strain>
    </source>
</reference>
<dbReference type="Gene3D" id="1.10.260.40">
    <property type="entry name" value="lambda repressor-like DNA-binding domains"/>
    <property type="match status" value="1"/>
</dbReference>
<dbReference type="GeneID" id="95375275"/>
<dbReference type="InterPro" id="IPR010982">
    <property type="entry name" value="Lambda_DNA-bd_dom_sf"/>
</dbReference>
<keyword evidence="4" id="KW-0804">Transcription</keyword>
<evidence type="ECO:0000256" key="4">
    <source>
        <dbReference type="ARBA" id="ARBA00023163"/>
    </source>
</evidence>
<dbReference type="InterPro" id="IPR000843">
    <property type="entry name" value="HTH_LacI"/>
</dbReference>
<dbReference type="KEGG" id="pchi:PC41400_10700"/>
<dbReference type="PROSITE" id="PS00356">
    <property type="entry name" value="HTH_LACI_1"/>
    <property type="match status" value="1"/>
</dbReference>
<dbReference type="Proteomes" id="UP000288943">
    <property type="component" value="Chromosome"/>
</dbReference>
<evidence type="ECO:0000313" key="9">
    <source>
        <dbReference type="Proteomes" id="UP001527202"/>
    </source>
</evidence>
<feature type="domain" description="HTH lacI-type" evidence="5">
    <location>
        <begin position="40"/>
        <end position="94"/>
    </location>
</feature>
<dbReference type="CDD" id="cd01392">
    <property type="entry name" value="HTH_LacI"/>
    <property type="match status" value="1"/>
</dbReference>
<dbReference type="EMBL" id="CP026520">
    <property type="protein sequence ID" value="QAV18106.1"/>
    <property type="molecule type" value="Genomic_DNA"/>
</dbReference>
<name>A0A410WUF2_9BACL</name>
<dbReference type="GO" id="GO:0000976">
    <property type="term" value="F:transcription cis-regulatory region binding"/>
    <property type="evidence" value="ECO:0007669"/>
    <property type="project" value="TreeGrafter"/>
</dbReference>
<accession>A0A410WUF2</accession>
<gene>
    <name evidence="6" type="ORF">M5X16_10290</name>
    <name evidence="7" type="ORF">PC41400_10700</name>
</gene>
<keyword evidence="9" id="KW-1185">Reference proteome</keyword>
<evidence type="ECO:0000256" key="2">
    <source>
        <dbReference type="ARBA" id="ARBA00023015"/>
    </source>
</evidence>
<keyword evidence="1" id="KW-0678">Repressor</keyword>
<dbReference type="Pfam" id="PF00356">
    <property type="entry name" value="LacI"/>
    <property type="match status" value="1"/>
</dbReference>
<protein>
    <submittedName>
        <fullName evidence="7">LacI family transcriptional regulator</fullName>
    </submittedName>
</protein>
<dbReference type="PANTHER" id="PTHR30146">
    <property type="entry name" value="LACI-RELATED TRANSCRIPTIONAL REPRESSOR"/>
    <property type="match status" value="1"/>
</dbReference>
<evidence type="ECO:0000313" key="7">
    <source>
        <dbReference type="EMBL" id="QAV18106.1"/>
    </source>
</evidence>
<dbReference type="AlphaFoldDB" id="A0A410WUF2"/>
<dbReference type="RefSeq" id="WP_053228685.1">
    <property type="nucleotide sequence ID" value="NZ_CP026520.1"/>
</dbReference>
<keyword evidence="2" id="KW-0805">Transcription regulation</keyword>
<evidence type="ECO:0000256" key="1">
    <source>
        <dbReference type="ARBA" id="ARBA00022491"/>
    </source>
</evidence>
<dbReference type="EMBL" id="JAMDMJ010000011">
    <property type="protein sequence ID" value="MCY9596163.1"/>
    <property type="molecule type" value="Genomic_DNA"/>
</dbReference>
<dbReference type="SUPFAM" id="SSF53822">
    <property type="entry name" value="Periplasmic binding protein-like I"/>
    <property type="match status" value="1"/>
</dbReference>
<dbReference type="InterPro" id="IPR028082">
    <property type="entry name" value="Peripla_BP_I"/>
</dbReference>
<evidence type="ECO:0000313" key="8">
    <source>
        <dbReference type="Proteomes" id="UP000288943"/>
    </source>
</evidence>
<evidence type="ECO:0000256" key="3">
    <source>
        <dbReference type="ARBA" id="ARBA00023125"/>
    </source>
</evidence>